<dbReference type="AlphaFoldDB" id="A0A3B0ZDW2"/>
<name>A0A3B0ZDW2_9ZZZZ</name>
<evidence type="ECO:0000256" key="4">
    <source>
        <dbReference type="ARBA" id="ARBA00022475"/>
    </source>
</evidence>
<feature type="transmembrane region" description="Helical" evidence="9">
    <location>
        <begin position="266"/>
        <end position="287"/>
    </location>
</feature>
<evidence type="ECO:0000256" key="5">
    <source>
        <dbReference type="ARBA" id="ARBA00022519"/>
    </source>
</evidence>
<evidence type="ECO:0000256" key="2">
    <source>
        <dbReference type="ARBA" id="ARBA00014213"/>
    </source>
</evidence>
<evidence type="ECO:0000256" key="9">
    <source>
        <dbReference type="SAM" id="Phobius"/>
    </source>
</evidence>
<organism evidence="10">
    <name type="scientific">hydrothermal vent metagenome</name>
    <dbReference type="NCBI Taxonomy" id="652676"/>
    <lineage>
        <taxon>unclassified sequences</taxon>
        <taxon>metagenomes</taxon>
        <taxon>ecological metagenomes</taxon>
    </lineage>
</organism>
<feature type="transmembrane region" description="Helical" evidence="9">
    <location>
        <begin position="299"/>
        <end position="319"/>
    </location>
</feature>
<dbReference type="NCBIfam" id="TIGR04407">
    <property type="entry name" value="LptF_YjgP"/>
    <property type="match status" value="1"/>
</dbReference>
<evidence type="ECO:0000256" key="7">
    <source>
        <dbReference type="ARBA" id="ARBA00022989"/>
    </source>
</evidence>
<dbReference type="InterPro" id="IPR005495">
    <property type="entry name" value="LptG/LptF_permease"/>
</dbReference>
<dbReference type="GO" id="GO:0015920">
    <property type="term" value="P:lipopolysaccharide transport"/>
    <property type="evidence" value="ECO:0007669"/>
    <property type="project" value="TreeGrafter"/>
</dbReference>
<evidence type="ECO:0000256" key="1">
    <source>
        <dbReference type="ARBA" id="ARBA00004429"/>
    </source>
</evidence>
<keyword evidence="7 9" id="KW-1133">Transmembrane helix</keyword>
<comment type="subcellular location">
    <subcellularLocation>
        <location evidence="1">Cell inner membrane</location>
        <topology evidence="1">Multi-pass membrane protein</topology>
    </subcellularLocation>
</comment>
<sequence length="362" mass="41213">MIIDRYIIKEIVLTFIGVTFVLLLIFLSALLLRLFDDAARGLFQVNTIMLLMGFKSIGNLVFILPLAMYLSILLALSRLYKDNEMTALAASGISELKVLRSVIILSVLFAILVGFLTLFISPWSHHQTDIITANSKVSSEVKGINPGRFRDISGGEGTLYVQYVSDKKTKLKNIFVQARNAEGNIIVTADSGYKYIDDKTGDDFIELANGYRYQGNPGDSDYSIVHFVKHGIRIRQKPPININYHKLSIDSETLYKSNKLEDKIELHSRISFIFLCFVLSILAVPLSRTSPRQGQYAKLTIAILIYISYANLLNINRVWLEKGEIPIEISFWWLHLVMFLIAMIFILKQSGIRHIFRKRIKI</sequence>
<dbReference type="PANTHER" id="PTHR33529">
    <property type="entry name" value="SLR0882 PROTEIN-RELATED"/>
    <property type="match status" value="1"/>
</dbReference>
<feature type="transmembrane region" description="Helical" evidence="9">
    <location>
        <begin position="12"/>
        <end position="35"/>
    </location>
</feature>
<evidence type="ECO:0000256" key="6">
    <source>
        <dbReference type="ARBA" id="ARBA00022692"/>
    </source>
</evidence>
<protein>
    <recommendedName>
        <fullName evidence="2">Lipopolysaccharide export system permease protein LptF</fullName>
    </recommendedName>
</protein>
<evidence type="ECO:0000256" key="8">
    <source>
        <dbReference type="ARBA" id="ARBA00023136"/>
    </source>
</evidence>
<keyword evidence="5" id="KW-0997">Cell inner membrane</keyword>
<feature type="transmembrane region" description="Helical" evidence="9">
    <location>
        <begin position="331"/>
        <end position="347"/>
    </location>
</feature>
<dbReference type="InterPro" id="IPR030922">
    <property type="entry name" value="LptF"/>
</dbReference>
<accession>A0A3B0ZDW2</accession>
<evidence type="ECO:0000313" key="10">
    <source>
        <dbReference type="EMBL" id="VAW91615.1"/>
    </source>
</evidence>
<feature type="transmembrane region" description="Helical" evidence="9">
    <location>
        <begin position="98"/>
        <end position="120"/>
    </location>
</feature>
<keyword evidence="4" id="KW-1003">Cell membrane</keyword>
<dbReference type="GO" id="GO:0055085">
    <property type="term" value="P:transmembrane transport"/>
    <property type="evidence" value="ECO:0007669"/>
    <property type="project" value="InterPro"/>
</dbReference>
<keyword evidence="8 9" id="KW-0472">Membrane</keyword>
<dbReference type="PANTHER" id="PTHR33529:SF7">
    <property type="entry name" value="LIPOPOLYSACCHARIDE EXPORT SYSTEM PERMEASE PROTEIN LPTF"/>
    <property type="match status" value="1"/>
</dbReference>
<reference evidence="10" key="1">
    <citation type="submission" date="2018-06" db="EMBL/GenBank/DDBJ databases">
        <authorList>
            <person name="Zhirakovskaya E."/>
        </authorList>
    </citation>
    <scope>NUCLEOTIDE SEQUENCE</scope>
</reference>
<keyword evidence="3" id="KW-0813">Transport</keyword>
<keyword evidence="6 9" id="KW-0812">Transmembrane</keyword>
<dbReference type="Pfam" id="PF03739">
    <property type="entry name" value="LptF_LptG"/>
    <property type="match status" value="1"/>
</dbReference>
<proteinExistence type="predicted"/>
<evidence type="ECO:0000256" key="3">
    <source>
        <dbReference type="ARBA" id="ARBA00022448"/>
    </source>
</evidence>
<gene>
    <name evidence="10" type="ORF">MNBD_GAMMA22-2780</name>
</gene>
<feature type="transmembrane region" description="Helical" evidence="9">
    <location>
        <begin position="57"/>
        <end position="77"/>
    </location>
</feature>
<dbReference type="EMBL" id="UOFS01000006">
    <property type="protein sequence ID" value="VAW91615.1"/>
    <property type="molecule type" value="Genomic_DNA"/>
</dbReference>
<dbReference type="GO" id="GO:0043190">
    <property type="term" value="C:ATP-binding cassette (ABC) transporter complex"/>
    <property type="evidence" value="ECO:0007669"/>
    <property type="project" value="InterPro"/>
</dbReference>